<dbReference type="Pfam" id="PF11917">
    <property type="entry name" value="DUF3435"/>
    <property type="match status" value="1"/>
</dbReference>
<evidence type="ECO:0000259" key="2">
    <source>
        <dbReference type="PROSITE" id="PS50157"/>
    </source>
</evidence>
<name>A0A5N6VAK6_ASPTM</name>
<dbReference type="Proteomes" id="UP000326950">
    <property type="component" value="Unassembled WGS sequence"/>
</dbReference>
<proteinExistence type="predicted"/>
<dbReference type="PROSITE" id="PS50157">
    <property type="entry name" value="ZINC_FINGER_C2H2_2"/>
    <property type="match status" value="1"/>
</dbReference>
<accession>A0A5N6VAK6</accession>
<dbReference type="EMBL" id="ML738587">
    <property type="protein sequence ID" value="KAE8167944.1"/>
    <property type="molecule type" value="Genomic_DNA"/>
</dbReference>
<keyword evidence="1" id="KW-0479">Metal-binding</keyword>
<keyword evidence="1" id="KW-0863">Zinc-finger</keyword>
<dbReference type="PROSITE" id="PS00028">
    <property type="entry name" value="ZINC_FINGER_C2H2_1"/>
    <property type="match status" value="1"/>
</dbReference>
<keyword evidence="4" id="KW-1185">Reference proteome</keyword>
<reference evidence="3 4" key="1">
    <citation type="submission" date="2019-04" db="EMBL/GenBank/DDBJ databases">
        <title>Friends and foes A comparative genomics study of 23 Aspergillus species from section Flavi.</title>
        <authorList>
            <consortium name="DOE Joint Genome Institute"/>
            <person name="Kjaerbolling I."/>
            <person name="Vesth T."/>
            <person name="Frisvad J.C."/>
            <person name="Nybo J.L."/>
            <person name="Theobald S."/>
            <person name="Kildgaard S."/>
            <person name="Isbrandt T."/>
            <person name="Kuo A."/>
            <person name="Sato A."/>
            <person name="Lyhne E.K."/>
            <person name="Kogle M.E."/>
            <person name="Wiebenga A."/>
            <person name="Kun R.S."/>
            <person name="Lubbers R.J."/>
            <person name="Makela M.R."/>
            <person name="Barry K."/>
            <person name="Chovatia M."/>
            <person name="Clum A."/>
            <person name="Daum C."/>
            <person name="Haridas S."/>
            <person name="He G."/>
            <person name="LaButti K."/>
            <person name="Lipzen A."/>
            <person name="Mondo S."/>
            <person name="Riley R."/>
            <person name="Salamov A."/>
            <person name="Simmons B.A."/>
            <person name="Magnuson J.K."/>
            <person name="Henrissat B."/>
            <person name="Mortensen U.H."/>
            <person name="Larsen T.O."/>
            <person name="Devries R.P."/>
            <person name="Grigoriev I.V."/>
            <person name="Machida M."/>
            <person name="Baker S.E."/>
            <person name="Andersen M.R."/>
        </authorList>
    </citation>
    <scope>NUCLEOTIDE SEQUENCE [LARGE SCALE GENOMIC DNA]</scope>
    <source>
        <strain evidence="3 4">CBS 117626</strain>
    </source>
</reference>
<evidence type="ECO:0000313" key="3">
    <source>
        <dbReference type="EMBL" id="KAE8167944.1"/>
    </source>
</evidence>
<protein>
    <recommendedName>
        <fullName evidence="2">C2H2-type domain-containing protein</fullName>
    </recommendedName>
</protein>
<evidence type="ECO:0000256" key="1">
    <source>
        <dbReference type="PROSITE-ProRule" id="PRU00042"/>
    </source>
</evidence>
<evidence type="ECO:0000313" key="4">
    <source>
        <dbReference type="Proteomes" id="UP000326950"/>
    </source>
</evidence>
<dbReference type="OrthoDB" id="4357582at2759"/>
<gene>
    <name evidence="3" type="ORF">BDV40DRAFT_284433</name>
</gene>
<dbReference type="GO" id="GO:0008270">
    <property type="term" value="F:zinc ion binding"/>
    <property type="evidence" value="ECO:0007669"/>
    <property type="project" value="UniProtKB-KW"/>
</dbReference>
<dbReference type="PANTHER" id="PTHR37535:SF3">
    <property type="entry name" value="FLUG DOMAIN-CONTAINING PROTEIN"/>
    <property type="match status" value="1"/>
</dbReference>
<sequence length="728" mass="84443">MLPEGFKTINLDNHNNSEIQRSVLDRTEREYDRVLNFVANHEGAVSPPDIRTYKGFMEFLGRNLKGRLSKGKAPVLSTLDGMRRDLDAGLARWRDYHVPEHVSTTVREWMKKDLKRLLHIPDIQMSRDGFSRNDLRIVQKYLWCEDSYEYRGVYPERSRVELSVSMLLYCFTSARTGEVYESTARRSLAREYDGSEVEKNLSAAVMAACYKHFHLSIEWIGGEVMLVLNYDRDYLKGFWRKQQSDLPIHGFYEKYTEETPLLLNLLTFFLPLASADRAFRDYESVDEILDRVDLLGATLKEGDQKSVDIIHFKPDILSTPVFRPRDEQNIAASTGRSRGADAFGKMFAALGHRAGYPDNITVRACRRSALMEADKDHSETARMKFSGQSKRDTFGKSYAHRVVEVDGAASFLGIKSRRDHIENNRSMGARRNPQLYQSLPAKEEHKFQNREDIVRLDSEIQVLKERLVNLNNEDVRSFRQQRRHLETQRQRLYLDELARLRRDQPRRPELTPDSFERTLFHYTRKVMPERNLLAEILPHAAELRSPTGRMALRTLEDICSQMGSTCYLSSITPVDGKCLCGEAIENADNFAQLCVECDLWCNDAGKWTKHCEEHLSDSHKLLRCDPIMFRNAPVKAGLCPFCLGEEIMGPCRRMTQYLDRSDWYSHIQSHLSHEALSGMFHCRHPACHEDFQSLADLECHLRDIHYYNPLRGKKRALEPKLLQLFIPY</sequence>
<feature type="domain" description="C2H2-type" evidence="2">
    <location>
        <begin position="680"/>
        <end position="705"/>
    </location>
</feature>
<dbReference type="PANTHER" id="PTHR37535">
    <property type="entry name" value="FLUG DOMAIN PROTEIN"/>
    <property type="match status" value="1"/>
</dbReference>
<dbReference type="AlphaFoldDB" id="A0A5N6VAK6"/>
<keyword evidence="1" id="KW-0862">Zinc</keyword>
<dbReference type="SMART" id="SM00355">
    <property type="entry name" value="ZnF_C2H2"/>
    <property type="match status" value="2"/>
</dbReference>
<dbReference type="InterPro" id="IPR021842">
    <property type="entry name" value="DUF3435"/>
</dbReference>
<organism evidence="3 4">
    <name type="scientific">Aspergillus tamarii</name>
    <dbReference type="NCBI Taxonomy" id="41984"/>
    <lineage>
        <taxon>Eukaryota</taxon>
        <taxon>Fungi</taxon>
        <taxon>Dikarya</taxon>
        <taxon>Ascomycota</taxon>
        <taxon>Pezizomycotina</taxon>
        <taxon>Eurotiomycetes</taxon>
        <taxon>Eurotiomycetidae</taxon>
        <taxon>Eurotiales</taxon>
        <taxon>Aspergillaceae</taxon>
        <taxon>Aspergillus</taxon>
        <taxon>Aspergillus subgen. Circumdati</taxon>
    </lineage>
</organism>
<dbReference type="InterPro" id="IPR013087">
    <property type="entry name" value="Znf_C2H2_type"/>
</dbReference>